<feature type="non-terminal residue" evidence="9">
    <location>
        <position position="1"/>
    </location>
</feature>
<dbReference type="EMBL" id="JBAMMX010000026">
    <property type="protein sequence ID" value="KAK6914038.1"/>
    <property type="molecule type" value="Genomic_DNA"/>
</dbReference>
<dbReference type="Proteomes" id="UP001370490">
    <property type="component" value="Unassembled WGS sequence"/>
</dbReference>
<evidence type="ECO:0000256" key="5">
    <source>
        <dbReference type="ARBA" id="ARBA00023043"/>
    </source>
</evidence>
<accession>A0AAN8UNY8</accession>
<name>A0AAN8UNY8_9MAGN</name>
<keyword evidence="4 7" id="KW-1133">Transmembrane helix</keyword>
<feature type="transmembrane region" description="Helical" evidence="7">
    <location>
        <begin position="505"/>
        <end position="530"/>
    </location>
</feature>
<dbReference type="Gene3D" id="1.25.40.20">
    <property type="entry name" value="Ankyrin repeat-containing domain"/>
    <property type="match status" value="2"/>
</dbReference>
<comment type="subcellular location">
    <subcellularLocation>
        <location evidence="1">Membrane</location>
        <topology evidence="1">Multi-pass membrane protein</topology>
    </subcellularLocation>
</comment>
<feature type="domain" description="C2H2-type" evidence="8">
    <location>
        <begin position="286"/>
        <end position="306"/>
    </location>
</feature>
<comment type="caution">
    <text evidence="9">The sequence shown here is derived from an EMBL/GenBank/DDBJ whole genome shotgun (WGS) entry which is preliminary data.</text>
</comment>
<evidence type="ECO:0000256" key="3">
    <source>
        <dbReference type="ARBA" id="ARBA00022737"/>
    </source>
</evidence>
<reference evidence="9 10" key="1">
    <citation type="submission" date="2023-12" db="EMBL/GenBank/DDBJ databases">
        <title>A high-quality genome assembly for Dillenia turbinata (Dilleniales).</title>
        <authorList>
            <person name="Chanderbali A."/>
        </authorList>
    </citation>
    <scope>NUCLEOTIDE SEQUENCE [LARGE SCALE GENOMIC DNA]</scope>
    <source>
        <strain evidence="9">LSX21</strain>
        <tissue evidence="9">Leaf</tissue>
    </source>
</reference>
<evidence type="ECO:0000256" key="1">
    <source>
        <dbReference type="ARBA" id="ARBA00004141"/>
    </source>
</evidence>
<dbReference type="InterPro" id="IPR013087">
    <property type="entry name" value="Znf_C2H2_type"/>
</dbReference>
<feature type="transmembrane region" description="Helical" evidence="7">
    <location>
        <begin position="536"/>
        <end position="555"/>
    </location>
</feature>
<dbReference type="InterPro" id="IPR002110">
    <property type="entry name" value="Ankyrin_rpt"/>
</dbReference>
<dbReference type="AlphaFoldDB" id="A0AAN8UNY8"/>
<organism evidence="9 10">
    <name type="scientific">Dillenia turbinata</name>
    <dbReference type="NCBI Taxonomy" id="194707"/>
    <lineage>
        <taxon>Eukaryota</taxon>
        <taxon>Viridiplantae</taxon>
        <taxon>Streptophyta</taxon>
        <taxon>Embryophyta</taxon>
        <taxon>Tracheophyta</taxon>
        <taxon>Spermatophyta</taxon>
        <taxon>Magnoliopsida</taxon>
        <taxon>eudicotyledons</taxon>
        <taxon>Gunneridae</taxon>
        <taxon>Pentapetalae</taxon>
        <taxon>Dilleniales</taxon>
        <taxon>Dilleniaceae</taxon>
        <taxon>Dillenia</taxon>
    </lineage>
</organism>
<dbReference type="GO" id="GO:0005886">
    <property type="term" value="C:plasma membrane"/>
    <property type="evidence" value="ECO:0007669"/>
    <property type="project" value="TreeGrafter"/>
</dbReference>
<dbReference type="Pfam" id="PF13962">
    <property type="entry name" value="PGG"/>
    <property type="match status" value="1"/>
</dbReference>
<dbReference type="PROSITE" id="PS00028">
    <property type="entry name" value="ZINC_FINGER_C2H2_1"/>
    <property type="match status" value="1"/>
</dbReference>
<dbReference type="Pfam" id="PF12796">
    <property type="entry name" value="Ank_2"/>
    <property type="match status" value="2"/>
</dbReference>
<evidence type="ECO:0000259" key="8">
    <source>
        <dbReference type="PROSITE" id="PS00028"/>
    </source>
</evidence>
<dbReference type="SMART" id="SM00248">
    <property type="entry name" value="ANK"/>
    <property type="match status" value="7"/>
</dbReference>
<evidence type="ECO:0000256" key="6">
    <source>
        <dbReference type="ARBA" id="ARBA00023136"/>
    </source>
</evidence>
<keyword evidence="10" id="KW-1185">Reference proteome</keyword>
<keyword evidence="3" id="KW-0677">Repeat</keyword>
<evidence type="ECO:0000313" key="9">
    <source>
        <dbReference type="EMBL" id="KAK6914038.1"/>
    </source>
</evidence>
<keyword evidence="5" id="KW-0040">ANK repeat</keyword>
<sequence>FCCVLERAVMDPSLYKAIMEDNFYGVRMYKDQLLMQLTPNKNTVLHIAAQYGKIQCLKESIELCPSLLLQVNSKGETLLHMAAREGSYWVVKGLIDGAKANEGEVESLLGGVKEMPRMTNKKKNTALHEAMRTKFPVLVRLLLSEDPEDPYEANAAVRLRFILLQREVSKVWLLRSWKHAKRPLTRALMVELLSTQLFFLTCQVYIPPSTTAKILERFPALIKVGDQRGWTPLHWAAHFNFMWRVRQLLNFDKSVVYIKDNEGMAAIHVAARNGAIFAIKEIISDCPDCDELVDNKSRNALHMSVHCRQKEAAECILKHCPSSNLINEEDENGNTLLHMLAASSEHIPALIKHPKLDTKALNKQNLTALDIVPPVTVKSTALECTLRTALIRTGATHGRRFATTEITDWEEKLTEEDISEIHRATGSHLIVATLIATVTFAAGFTLPGGYNGNEGPEQGSAGLTKKSAFQAFVIFDTIANLLSISAVFLYFIMAINYAPERLLCYFGYAAALTMSSVAAMVIAFVTGMYAVLSHSLGLAIAICVIGCSFFIPYFYHVRKLYK</sequence>
<dbReference type="PANTHER" id="PTHR24186:SF50">
    <property type="entry name" value="ANKYRIN REPEAT-CONTAINING PROTEIN ITN1-LIKE ISOFORM X1"/>
    <property type="match status" value="1"/>
</dbReference>
<feature type="transmembrane region" description="Helical" evidence="7">
    <location>
        <begin position="468"/>
        <end position="493"/>
    </location>
</feature>
<evidence type="ECO:0000256" key="4">
    <source>
        <dbReference type="ARBA" id="ARBA00022989"/>
    </source>
</evidence>
<dbReference type="InterPro" id="IPR036770">
    <property type="entry name" value="Ankyrin_rpt-contain_sf"/>
</dbReference>
<dbReference type="SUPFAM" id="SSF48403">
    <property type="entry name" value="Ankyrin repeat"/>
    <property type="match status" value="1"/>
</dbReference>
<evidence type="ECO:0000256" key="2">
    <source>
        <dbReference type="ARBA" id="ARBA00022692"/>
    </source>
</evidence>
<proteinExistence type="predicted"/>
<gene>
    <name evidence="9" type="ORF">RJ641_021359</name>
</gene>
<evidence type="ECO:0000313" key="10">
    <source>
        <dbReference type="Proteomes" id="UP001370490"/>
    </source>
</evidence>
<keyword evidence="2 7" id="KW-0812">Transmembrane</keyword>
<evidence type="ECO:0000256" key="7">
    <source>
        <dbReference type="SAM" id="Phobius"/>
    </source>
</evidence>
<dbReference type="InterPro" id="IPR026961">
    <property type="entry name" value="PGG_dom"/>
</dbReference>
<keyword evidence="6 7" id="KW-0472">Membrane</keyword>
<dbReference type="PANTHER" id="PTHR24186">
    <property type="entry name" value="PROTEIN PHOSPHATASE 1 REGULATORY SUBUNIT"/>
    <property type="match status" value="1"/>
</dbReference>
<protein>
    <submittedName>
        <fullName evidence="9">PGG domain</fullName>
    </submittedName>
</protein>
<feature type="transmembrane region" description="Helical" evidence="7">
    <location>
        <begin position="429"/>
        <end position="448"/>
    </location>
</feature>